<protein>
    <submittedName>
        <fullName evidence="4">S-layer homology domain-containing protein</fullName>
    </submittedName>
</protein>
<dbReference type="InterPro" id="IPR013783">
    <property type="entry name" value="Ig-like_fold"/>
</dbReference>
<sequence length="855" mass="93787">MIIKYQRLVSLLLVFVLAMPLFSSKARADMINPPVPGNQGEITASYIDNATLQLNWNSAVDGEFDSSTLEYQVYQSDNDKIAALEDSYLVTPLNNWQQELYSINVSDLEAGQTYYFNVVVKNNPGQAAIYHMLKVTFDPSLGLFNQAIKSFRGQHDSSLSEVLGALNDLQLNTPYFTDLSEDQKLSIAELVARFAPNNSMYKTRAQVQFITDTALQGILVFKSSNKLQALLPFYQQLSRVGEYFDEDDEDTLEIEAAAQKFINGTPADQALIAYLADYFEAMMDNRLTDKIGMIIEVPALLPSINSAADSEEMAQSLLMLAMFQMEINGDPNPGSTVLDPFPLDFSKMTDIANNTEKLEQLAQWMLDKKPSAGYITIQSIQNAFDGFFNRDKDSAPAPNPTPAPSTGSGSGPSAPSGTVPAPTTKQEQISVEVNGKNGLSLAHTSITRTTESNGVVKDLVTMPESIAKESVEKAKQSGLDTVQIVIPDTNDNVAETKIELPQAAVKQLNDSTMRLEIATANAVITIPTKSIAGFDQDLYFRVVPIKAESDRKAVEDRAKKEKVIQQVSTNSNVQVLSRPVEIETNMQNHEVTLALPLRDSLPTDAAARQQTLDNLAVYIEHSDGTKELIPGQLTKLPNGSEALEFTVNKFSTFTLVTVDGLKEFNNKAASKPYIQGFGTRFLPDSPITRAQMAAMLSRNLGDQTTAVGSHNFADVAAAHWAYGDIMKTQTAGIMTGVNINQFVPEGAITRSQMAMIAYRWMRQPAAHTSGSNPVTFIDVPSDSWAAEAISYVKSIGLMQGYNDNTFRPEEKLTRAEAVKVLNLLFKRPMKDATKATFSDVPASHWAYADIEAAAR</sequence>
<gene>
    <name evidence="4" type="ORF">Q5741_19290</name>
</gene>
<dbReference type="CDD" id="cd00063">
    <property type="entry name" value="FN3"/>
    <property type="match status" value="1"/>
</dbReference>
<keyword evidence="2" id="KW-0732">Signal</keyword>
<dbReference type="EMBL" id="JAUQTB010000017">
    <property type="protein sequence ID" value="MDO7908538.1"/>
    <property type="molecule type" value="Genomic_DNA"/>
</dbReference>
<feature type="domain" description="SLH" evidence="3">
    <location>
        <begin position="648"/>
        <end position="707"/>
    </location>
</feature>
<name>A0ABT9CGX9_9BACL</name>
<dbReference type="SUPFAM" id="SSF49265">
    <property type="entry name" value="Fibronectin type III"/>
    <property type="match status" value="1"/>
</dbReference>
<feature type="compositionally biased region" description="Low complexity" evidence="1">
    <location>
        <begin position="404"/>
        <end position="424"/>
    </location>
</feature>
<accession>A0ABT9CGX9</accession>
<dbReference type="InterPro" id="IPR051465">
    <property type="entry name" value="Cell_Envelope_Struct_Comp"/>
</dbReference>
<dbReference type="InterPro" id="IPR036116">
    <property type="entry name" value="FN3_sf"/>
</dbReference>
<dbReference type="InterPro" id="IPR001119">
    <property type="entry name" value="SLH_dom"/>
</dbReference>
<dbReference type="Gene3D" id="2.60.40.10">
    <property type="entry name" value="Immunoglobulins"/>
    <property type="match status" value="1"/>
</dbReference>
<feature type="region of interest" description="Disordered" evidence="1">
    <location>
        <begin position="387"/>
        <end position="425"/>
    </location>
</feature>
<dbReference type="PANTHER" id="PTHR43308">
    <property type="entry name" value="OUTER MEMBRANE PROTEIN ALPHA-RELATED"/>
    <property type="match status" value="1"/>
</dbReference>
<evidence type="ECO:0000313" key="4">
    <source>
        <dbReference type="EMBL" id="MDO7908538.1"/>
    </source>
</evidence>
<proteinExistence type="predicted"/>
<evidence type="ECO:0000313" key="5">
    <source>
        <dbReference type="Proteomes" id="UP001240171"/>
    </source>
</evidence>
<evidence type="ECO:0000259" key="3">
    <source>
        <dbReference type="PROSITE" id="PS51272"/>
    </source>
</evidence>
<comment type="caution">
    <text evidence="4">The sequence shown here is derived from an EMBL/GenBank/DDBJ whole genome shotgun (WGS) entry which is preliminary data.</text>
</comment>
<dbReference type="Pfam" id="PF00395">
    <property type="entry name" value="SLH"/>
    <property type="match status" value="3"/>
</dbReference>
<feature type="signal peptide" evidence="2">
    <location>
        <begin position="1"/>
        <end position="28"/>
    </location>
</feature>
<evidence type="ECO:0000256" key="1">
    <source>
        <dbReference type="SAM" id="MobiDB-lite"/>
    </source>
</evidence>
<keyword evidence="5" id="KW-1185">Reference proteome</keyword>
<organism evidence="4 5">
    <name type="scientific">Paenibacillus lacisoli</name>
    <dbReference type="NCBI Taxonomy" id="3064525"/>
    <lineage>
        <taxon>Bacteria</taxon>
        <taxon>Bacillati</taxon>
        <taxon>Bacillota</taxon>
        <taxon>Bacilli</taxon>
        <taxon>Bacillales</taxon>
        <taxon>Paenibacillaceae</taxon>
        <taxon>Paenibacillus</taxon>
    </lineage>
</organism>
<evidence type="ECO:0000256" key="2">
    <source>
        <dbReference type="SAM" id="SignalP"/>
    </source>
</evidence>
<feature type="domain" description="SLH" evidence="3">
    <location>
        <begin position="772"/>
        <end position="835"/>
    </location>
</feature>
<feature type="chain" id="PRO_5045998818" evidence="2">
    <location>
        <begin position="29"/>
        <end position="855"/>
    </location>
</feature>
<dbReference type="SMART" id="SM00060">
    <property type="entry name" value="FN3"/>
    <property type="match status" value="1"/>
</dbReference>
<dbReference type="RefSeq" id="WP_305025757.1">
    <property type="nucleotide sequence ID" value="NZ_JAUQTB010000017.1"/>
</dbReference>
<dbReference type="Proteomes" id="UP001240171">
    <property type="component" value="Unassembled WGS sequence"/>
</dbReference>
<reference evidence="4 5" key="1">
    <citation type="submission" date="2023-07" db="EMBL/GenBank/DDBJ databases">
        <title>Paenibacillus sp. JX-17 nov. isolated from soil.</title>
        <authorList>
            <person name="Wan Y."/>
            <person name="Liu B."/>
        </authorList>
    </citation>
    <scope>NUCLEOTIDE SEQUENCE [LARGE SCALE GENOMIC DNA]</scope>
    <source>
        <strain evidence="4 5">JX-17</strain>
    </source>
</reference>
<dbReference type="PROSITE" id="PS51272">
    <property type="entry name" value="SLH"/>
    <property type="match status" value="3"/>
</dbReference>
<feature type="domain" description="SLH" evidence="3">
    <location>
        <begin position="708"/>
        <end position="771"/>
    </location>
</feature>
<dbReference type="InterPro" id="IPR003961">
    <property type="entry name" value="FN3_dom"/>
</dbReference>